<dbReference type="EMBL" id="BARW01028508">
    <property type="protein sequence ID" value="GAJ13686.1"/>
    <property type="molecule type" value="Genomic_DNA"/>
</dbReference>
<sequence length="53" mass="5893">MPNNAADIIFFNGAGFSKILAALPLKRIWALAGGGTIRRDVEKFQEIARYIKE</sequence>
<gene>
    <name evidence="1" type="ORF">S12H4_46011</name>
</gene>
<protein>
    <submittedName>
        <fullName evidence="1">Uncharacterized protein</fullName>
    </submittedName>
</protein>
<reference evidence="1" key="1">
    <citation type="journal article" date="2014" name="Front. Microbiol.">
        <title>High frequency of phylogenetically diverse reductive dehalogenase-homologous genes in deep subseafloor sedimentary metagenomes.</title>
        <authorList>
            <person name="Kawai M."/>
            <person name="Futagami T."/>
            <person name="Toyoda A."/>
            <person name="Takaki Y."/>
            <person name="Nishi S."/>
            <person name="Hori S."/>
            <person name="Arai W."/>
            <person name="Tsubouchi T."/>
            <person name="Morono Y."/>
            <person name="Uchiyama I."/>
            <person name="Ito T."/>
            <person name="Fujiyama A."/>
            <person name="Inagaki F."/>
            <person name="Takami H."/>
        </authorList>
    </citation>
    <scope>NUCLEOTIDE SEQUENCE</scope>
    <source>
        <strain evidence="1">Expedition CK06-06</strain>
    </source>
</reference>
<organism evidence="1">
    <name type="scientific">marine sediment metagenome</name>
    <dbReference type="NCBI Taxonomy" id="412755"/>
    <lineage>
        <taxon>unclassified sequences</taxon>
        <taxon>metagenomes</taxon>
        <taxon>ecological metagenomes</taxon>
    </lineage>
</organism>
<evidence type="ECO:0000313" key="1">
    <source>
        <dbReference type="EMBL" id="GAJ13686.1"/>
    </source>
</evidence>
<name>X1VGE9_9ZZZZ</name>
<comment type="caution">
    <text evidence="1">The sequence shown here is derived from an EMBL/GenBank/DDBJ whole genome shotgun (WGS) entry which is preliminary data.</text>
</comment>
<dbReference type="AlphaFoldDB" id="X1VGE9"/>
<proteinExistence type="predicted"/>
<accession>X1VGE9</accession>